<gene>
    <name evidence="5" type="ORF">ACFFH4_07630</name>
</gene>
<dbReference type="PANTHER" id="PTHR34384">
    <property type="entry name" value="L-2,3-DIAMINOPROPANOATE--CITRATE LIGASE"/>
    <property type="match status" value="1"/>
</dbReference>
<evidence type="ECO:0000256" key="1">
    <source>
        <dbReference type="ARBA" id="ARBA00004924"/>
    </source>
</evidence>
<comment type="caution">
    <text evidence="5">The sequence shown here is derived from an EMBL/GenBank/DDBJ whole genome shotgun (WGS) entry which is preliminary data.</text>
</comment>
<dbReference type="EMBL" id="JBHLTR010000006">
    <property type="protein sequence ID" value="MFC0558921.1"/>
    <property type="molecule type" value="Genomic_DNA"/>
</dbReference>
<comment type="pathway">
    <text evidence="1">Siderophore biosynthesis.</text>
</comment>
<dbReference type="Proteomes" id="UP001589833">
    <property type="component" value="Unassembled WGS sequence"/>
</dbReference>
<dbReference type="Pfam" id="PF04183">
    <property type="entry name" value="IucA_IucC"/>
    <property type="match status" value="1"/>
</dbReference>
<organism evidence="5 6">
    <name type="scientific">Halalkalibacter alkalisediminis</name>
    <dbReference type="NCBI Taxonomy" id="935616"/>
    <lineage>
        <taxon>Bacteria</taxon>
        <taxon>Bacillati</taxon>
        <taxon>Bacillota</taxon>
        <taxon>Bacilli</taxon>
        <taxon>Bacillales</taxon>
        <taxon>Bacillaceae</taxon>
        <taxon>Halalkalibacter</taxon>
    </lineage>
</organism>
<evidence type="ECO:0000259" key="4">
    <source>
        <dbReference type="Pfam" id="PF06276"/>
    </source>
</evidence>
<sequence>MNSKDIAEQATIQSFLNCYLRETEEYKLIEKNMAADYLAYRLADRPEVKQLIDCELKNQGIHLYIPLSYWSITGRHIFSYPLFYSLSAENNDLLELDYITLTSLIIKELNVKAGFASSGTGNQDELMMRVILSCQSIEQFIQARMKESDRLYQPDMSFIEAEQALIFGHLLHPTPKSRQGIAEWDVPLYSPELKGHFQLHYFRVHTSIVYHRSALEDTAVNLVKKQLLEDPEVTSDFKSKYCQADEYALLPIHPWQAEFLTRKPKIQILMKQGLIESVGNHGRSFYPTSSVRTVYHPEERYMFKFSLNVKITNSVRANKNMELERGVEVKKLLDGKIGDDLRNNHPDFQVICDPAFMTVTLDGEKESGFEVILRENPFYLEDADNATPIASLCHDSINGQTSRLAEMIKQLAKKEGRSTEEVSLDWFGRYLDRSLQPIIWLFLTYGVALEAHQQNSVIQLKDGYPDRFFYRDNQGYYFCESYHEQLNQLLPGISEKSNTVCSDVIADERLRYYFYFNHLLGLVNAFGVGGLIDERKLLQKIKEALARIEIPKKNSSQFIQSLLTYEKLPCKANLLTRFHDMDELTGSLETQSVYVEIDNPLVQKELVKSETF</sequence>
<evidence type="ECO:0000256" key="2">
    <source>
        <dbReference type="ARBA" id="ARBA00007832"/>
    </source>
</evidence>
<dbReference type="Gene3D" id="1.10.510.40">
    <property type="match status" value="1"/>
</dbReference>
<dbReference type="InterPro" id="IPR022770">
    <property type="entry name" value="IucA/IucC-like_C"/>
</dbReference>
<name>A0ABV6NE38_9BACI</name>
<proteinExistence type="inferred from homology"/>
<protein>
    <submittedName>
        <fullName evidence="5">IucA/IucC family protein</fullName>
    </submittedName>
</protein>
<keyword evidence="6" id="KW-1185">Reference proteome</keyword>
<evidence type="ECO:0000313" key="6">
    <source>
        <dbReference type="Proteomes" id="UP001589833"/>
    </source>
</evidence>
<dbReference type="PANTHER" id="PTHR34384:SF5">
    <property type="entry name" value="L-2,3-DIAMINOPROPANOATE--CITRATE LIGASE"/>
    <property type="match status" value="1"/>
</dbReference>
<dbReference type="Pfam" id="PF06276">
    <property type="entry name" value="FhuF"/>
    <property type="match status" value="1"/>
</dbReference>
<dbReference type="InterPro" id="IPR007310">
    <property type="entry name" value="Aerobactin_biosyn_IucA/IucC_N"/>
</dbReference>
<feature type="domain" description="Aerobactin siderophore biosynthesis IucA/IucC-like C-terminal" evidence="4">
    <location>
        <begin position="425"/>
        <end position="585"/>
    </location>
</feature>
<reference evidence="5 6" key="1">
    <citation type="submission" date="2024-09" db="EMBL/GenBank/DDBJ databases">
        <authorList>
            <person name="Sun Q."/>
            <person name="Mori K."/>
        </authorList>
    </citation>
    <scope>NUCLEOTIDE SEQUENCE [LARGE SCALE GENOMIC DNA]</scope>
    <source>
        <strain evidence="5 6">NCAIM B.02301</strain>
    </source>
</reference>
<evidence type="ECO:0000259" key="3">
    <source>
        <dbReference type="Pfam" id="PF04183"/>
    </source>
</evidence>
<dbReference type="InterPro" id="IPR037455">
    <property type="entry name" value="LucA/IucC-like"/>
</dbReference>
<dbReference type="RefSeq" id="WP_273839390.1">
    <property type="nucleotide sequence ID" value="NZ_JAQQWT010000001.1"/>
</dbReference>
<feature type="domain" description="Aerobactin siderophore biosynthesis IucA/IucC N-terminal" evidence="3">
    <location>
        <begin position="157"/>
        <end position="394"/>
    </location>
</feature>
<accession>A0ABV6NE38</accession>
<comment type="similarity">
    <text evidence="2">Belongs to the IucA/IucC family.</text>
</comment>
<evidence type="ECO:0000313" key="5">
    <source>
        <dbReference type="EMBL" id="MFC0558921.1"/>
    </source>
</evidence>